<protein>
    <recommendedName>
        <fullName evidence="1">CFAP47-like immunoglobulin-like domain-containing protein</fullName>
    </recommendedName>
</protein>
<evidence type="ECO:0000313" key="2">
    <source>
        <dbReference type="EMBL" id="KAJ7321784.1"/>
    </source>
</evidence>
<name>A0A9W9Y827_9CNID</name>
<feature type="domain" description="CFAP47-like immunoglobulin-like" evidence="1">
    <location>
        <begin position="306"/>
        <end position="447"/>
    </location>
</feature>
<dbReference type="Gene3D" id="2.60.40.10">
    <property type="entry name" value="Immunoglobulins"/>
    <property type="match status" value="1"/>
</dbReference>
<dbReference type="PANTHER" id="PTHR45912">
    <property type="entry name" value="CILIA- AND FLAGELLA-ASSOCIATED PROTEIN 47"/>
    <property type="match status" value="1"/>
</dbReference>
<dbReference type="OrthoDB" id="10060824at2759"/>
<comment type="caution">
    <text evidence="2">The sequence shown here is derived from an EMBL/GenBank/DDBJ whole genome shotgun (WGS) entry which is preliminary data.</text>
</comment>
<sequence length="604" mass="66884">MDALIDGVALSGEPTVTLHPRQQVIYQVTFSPTVIGEYTGSVIFQHEAVGEFWYDLVLKSTIPLPSHLPSIHCEIGKSTYKMIRLQNPTDESLVLTPHCSNPANFSLELDNSKQILLASGGMLEVPLKFTPSAIGQLHSAEISFQCPQLGSWVFLASGTGMMPGPVDPINVYSQLGGNSSVIIPFRNPTDRQVIVDVIMKERLLSRSGSLFTSLRSDTQPKDSVFCLLLKRAKSIILEADATLDIPISFAPDTMQLHEATVTVTIHRDTEDTWNGNYPSMMSTRMVNDLHWIFPVRGIPESHPIKESQAPCIECKARSRVEERVEVTLTGLTPNTGGSGFGRYPSVTPINLLGRHVPGEMEYGVDYLNVPEEFRYELIYEDAECQSCLERSLGVSLLRKIKNQVSGVVILVFNFVFSPFKPFNHKTQLKISAASGGVWRFPLRVLATEPEVDDTITIESVGLNKESVVGFRMTSQMRHTLPFEAFFAPSSDLEFTVTPTSGELTPAGTEGTLIRVAYKPQIYGKTHKGKLVVQTSDMQWTYDIIGTTADYSPPNMRSKIISTSANSSRRTVKQKRNYVLDNLKLQSTAVSSPYKGSRLVSRSAR</sequence>
<organism evidence="2 3">
    <name type="scientific">Desmophyllum pertusum</name>
    <dbReference type="NCBI Taxonomy" id="174260"/>
    <lineage>
        <taxon>Eukaryota</taxon>
        <taxon>Metazoa</taxon>
        <taxon>Cnidaria</taxon>
        <taxon>Anthozoa</taxon>
        <taxon>Hexacorallia</taxon>
        <taxon>Scleractinia</taxon>
        <taxon>Caryophylliina</taxon>
        <taxon>Caryophylliidae</taxon>
        <taxon>Desmophyllum</taxon>
    </lineage>
</organism>
<dbReference type="Proteomes" id="UP001163046">
    <property type="component" value="Unassembled WGS sequence"/>
</dbReference>
<dbReference type="GO" id="GO:0005929">
    <property type="term" value="C:cilium"/>
    <property type="evidence" value="ECO:0007669"/>
    <property type="project" value="TreeGrafter"/>
</dbReference>
<dbReference type="GO" id="GO:0060271">
    <property type="term" value="P:cilium assembly"/>
    <property type="evidence" value="ECO:0007669"/>
    <property type="project" value="TreeGrafter"/>
</dbReference>
<keyword evidence="3" id="KW-1185">Reference proteome</keyword>
<dbReference type="PANTHER" id="PTHR45912:SF3">
    <property type="entry name" value="CILIA- AND FLAGELLA-ASSOCIATED PROTEIN 47"/>
    <property type="match status" value="1"/>
</dbReference>
<dbReference type="InterPro" id="IPR013783">
    <property type="entry name" value="Ig-like_fold"/>
</dbReference>
<dbReference type="AlphaFoldDB" id="A0A9W9Y827"/>
<proteinExistence type="predicted"/>
<dbReference type="InterPro" id="IPR058952">
    <property type="entry name" value="Ig_CFAP47"/>
</dbReference>
<evidence type="ECO:0000313" key="3">
    <source>
        <dbReference type="Proteomes" id="UP001163046"/>
    </source>
</evidence>
<dbReference type="EMBL" id="MU827823">
    <property type="protein sequence ID" value="KAJ7321784.1"/>
    <property type="molecule type" value="Genomic_DNA"/>
</dbReference>
<accession>A0A9W9Y827</accession>
<reference evidence="2" key="1">
    <citation type="submission" date="2023-01" db="EMBL/GenBank/DDBJ databases">
        <title>Genome assembly of the deep-sea coral Lophelia pertusa.</title>
        <authorList>
            <person name="Herrera S."/>
            <person name="Cordes E."/>
        </authorList>
    </citation>
    <scope>NUCLEOTIDE SEQUENCE</scope>
    <source>
        <strain evidence="2">USNM1676648</strain>
        <tissue evidence="2">Polyp</tissue>
    </source>
</reference>
<dbReference type="Pfam" id="PF26579">
    <property type="entry name" value="Ig_CFAP47"/>
    <property type="match status" value="1"/>
</dbReference>
<gene>
    <name evidence="2" type="ORF">OS493_033892</name>
</gene>
<evidence type="ECO:0000259" key="1">
    <source>
        <dbReference type="Pfam" id="PF26579"/>
    </source>
</evidence>